<dbReference type="Gene3D" id="3.40.50.720">
    <property type="entry name" value="NAD(P)-binding Rossmann-like Domain"/>
    <property type="match status" value="1"/>
</dbReference>
<dbReference type="KEGG" id="ppha:BVH74_03265"/>
<evidence type="ECO:0000256" key="4">
    <source>
        <dbReference type="ARBA" id="ARBA00017099"/>
    </source>
</evidence>
<keyword evidence="6" id="KW-0521">NADP</keyword>
<dbReference type="Gene3D" id="3.90.25.10">
    <property type="entry name" value="UDP-galactose 4-epimerase, domain 1"/>
    <property type="match status" value="1"/>
</dbReference>
<dbReference type="Pfam" id="PF04321">
    <property type="entry name" value="RmlD_sub_bind"/>
    <property type="match status" value="1"/>
</dbReference>
<reference evidence="8 9" key="1">
    <citation type="submission" date="2017-03" db="EMBL/GenBank/DDBJ databases">
        <title>Complete genome sequence of the novel DNRA strain Pseudomonas sp. S-6-2 isolated from Chinese polluted river sediment. Journal of Biotechnology.</title>
        <authorList>
            <person name="Li J."/>
            <person name="Xiang F."/>
            <person name="Wang L."/>
            <person name="Xi L."/>
            <person name="Liu J."/>
        </authorList>
    </citation>
    <scope>NUCLEOTIDE SEQUENCE [LARGE SCALE GENOMIC DNA]</scope>
    <source>
        <strain evidence="8 9">S-6-2</strain>
    </source>
</reference>
<dbReference type="InterPro" id="IPR029903">
    <property type="entry name" value="RmlD-like-bd"/>
</dbReference>
<dbReference type="UniPathway" id="UPA00124"/>
<dbReference type="EMBL" id="CP020100">
    <property type="protein sequence ID" value="AQZ96696.1"/>
    <property type="molecule type" value="Genomic_DNA"/>
</dbReference>
<dbReference type="PANTHER" id="PTHR10491">
    <property type="entry name" value="DTDP-4-DEHYDRORHAMNOSE REDUCTASE"/>
    <property type="match status" value="1"/>
</dbReference>
<evidence type="ECO:0000313" key="8">
    <source>
        <dbReference type="EMBL" id="AQZ96696.1"/>
    </source>
</evidence>
<dbReference type="SUPFAM" id="SSF51735">
    <property type="entry name" value="NAD(P)-binding Rossmann-fold domains"/>
    <property type="match status" value="1"/>
</dbReference>
<dbReference type="AlphaFoldDB" id="A0A1V0B9S8"/>
<comment type="cofactor">
    <cofactor evidence="6">
        <name>Mg(2+)</name>
        <dbReference type="ChEBI" id="CHEBI:18420"/>
    </cofactor>
    <text evidence="6">Binds 1 Mg(2+) ion per monomer.</text>
</comment>
<comment type="function">
    <text evidence="6">Catalyzes the reduction of dTDP-6-deoxy-L-lyxo-4-hexulose to yield dTDP-L-rhamnose.</text>
</comment>
<evidence type="ECO:0000256" key="1">
    <source>
        <dbReference type="ARBA" id="ARBA00004781"/>
    </source>
</evidence>
<keyword evidence="9" id="KW-1185">Reference proteome</keyword>
<evidence type="ECO:0000256" key="6">
    <source>
        <dbReference type="RuleBase" id="RU364082"/>
    </source>
</evidence>
<organism evidence="8 9">
    <name type="scientific">Halopseudomonas phragmitis</name>
    <dbReference type="NCBI Taxonomy" id="1931241"/>
    <lineage>
        <taxon>Bacteria</taxon>
        <taxon>Pseudomonadati</taxon>
        <taxon>Pseudomonadota</taxon>
        <taxon>Gammaproteobacteria</taxon>
        <taxon>Pseudomonadales</taxon>
        <taxon>Pseudomonadaceae</taxon>
        <taxon>Halopseudomonas</taxon>
    </lineage>
</organism>
<protein>
    <recommendedName>
        <fullName evidence="4 6">dTDP-4-dehydrorhamnose reductase</fullName>
        <ecNumber evidence="3 6">1.1.1.133</ecNumber>
    </recommendedName>
</protein>
<evidence type="ECO:0000259" key="7">
    <source>
        <dbReference type="Pfam" id="PF04321"/>
    </source>
</evidence>
<evidence type="ECO:0000313" key="9">
    <source>
        <dbReference type="Proteomes" id="UP000243488"/>
    </source>
</evidence>
<proteinExistence type="inferred from homology"/>
<dbReference type="GO" id="GO:0009243">
    <property type="term" value="P:O antigen biosynthetic process"/>
    <property type="evidence" value="ECO:0007669"/>
    <property type="project" value="UniProtKB-UniPathway"/>
</dbReference>
<dbReference type="GO" id="GO:0008831">
    <property type="term" value="F:dTDP-4-dehydrorhamnose reductase activity"/>
    <property type="evidence" value="ECO:0007669"/>
    <property type="project" value="UniProtKB-EC"/>
</dbReference>
<name>A0A1V0B9S8_9GAMM</name>
<comment type="pathway">
    <text evidence="1 6">Carbohydrate biosynthesis; dTDP-L-rhamnose biosynthesis.</text>
</comment>
<dbReference type="UniPathway" id="UPA00281"/>
<gene>
    <name evidence="8" type="ORF">BVH74_03265</name>
</gene>
<dbReference type="EC" id="1.1.1.133" evidence="3 6"/>
<comment type="catalytic activity">
    <reaction evidence="5 6">
        <text>dTDP-beta-L-rhamnose + NADP(+) = dTDP-4-dehydro-beta-L-rhamnose + NADPH + H(+)</text>
        <dbReference type="Rhea" id="RHEA:21796"/>
        <dbReference type="ChEBI" id="CHEBI:15378"/>
        <dbReference type="ChEBI" id="CHEBI:57510"/>
        <dbReference type="ChEBI" id="CHEBI:57783"/>
        <dbReference type="ChEBI" id="CHEBI:58349"/>
        <dbReference type="ChEBI" id="CHEBI:62830"/>
        <dbReference type="EC" id="1.1.1.133"/>
    </reaction>
</comment>
<sequence>MLLGADNRLGQALTALAAAEDIQLMAVGQPEGGWRAEALDSWLAQQPDAVVNLTHYHEQFQLGVQDARTLQAQRAFDTALLAACQQHDVLLLMLSSARVFDGLKPAPYSEKDETAPADPLGAMQAELEQRLLVWERHLILRLSWVLDSSAEGQLGRLLTQLCSAQPVTLAEEWRGNPTPVTDVARVILALLKQVDCDAPLYGLYHYGGAEVSSWISLAKALVQELLAAGYIEHDPLIQPVPFSSQPMAGKEPQNAALSGKRILHTFGIKPRAWRSQLAGLLEQSLGAKNQRPQ</sequence>
<evidence type="ECO:0000256" key="2">
    <source>
        <dbReference type="ARBA" id="ARBA00010944"/>
    </source>
</evidence>
<feature type="domain" description="RmlD-like substrate binding" evidence="7">
    <location>
        <begin position="1"/>
        <end position="283"/>
    </location>
</feature>
<accession>A0A1V0B9S8</accession>
<evidence type="ECO:0000256" key="5">
    <source>
        <dbReference type="ARBA" id="ARBA00048200"/>
    </source>
</evidence>
<evidence type="ECO:0000256" key="3">
    <source>
        <dbReference type="ARBA" id="ARBA00012929"/>
    </source>
</evidence>
<comment type="similarity">
    <text evidence="2 6">Belongs to the dTDP-4-dehydrorhamnose reductase family.</text>
</comment>
<dbReference type="GO" id="GO:0005829">
    <property type="term" value="C:cytosol"/>
    <property type="evidence" value="ECO:0007669"/>
    <property type="project" value="TreeGrafter"/>
</dbReference>
<dbReference type="STRING" id="1931241.BVH74_03265"/>
<dbReference type="PANTHER" id="PTHR10491:SF4">
    <property type="entry name" value="METHIONINE ADENOSYLTRANSFERASE 2 SUBUNIT BETA"/>
    <property type="match status" value="1"/>
</dbReference>
<dbReference type="InterPro" id="IPR005913">
    <property type="entry name" value="dTDP_dehydrorham_reduct"/>
</dbReference>
<dbReference type="InterPro" id="IPR036291">
    <property type="entry name" value="NAD(P)-bd_dom_sf"/>
</dbReference>
<keyword evidence="6" id="KW-0560">Oxidoreductase</keyword>
<dbReference type="GO" id="GO:0019305">
    <property type="term" value="P:dTDP-rhamnose biosynthetic process"/>
    <property type="evidence" value="ECO:0007669"/>
    <property type="project" value="UniProtKB-UniPathway"/>
</dbReference>
<dbReference type="Proteomes" id="UP000243488">
    <property type="component" value="Chromosome"/>
</dbReference>